<organism evidence="6 7">
    <name type="scientific">Heliorestis convoluta</name>
    <dbReference type="NCBI Taxonomy" id="356322"/>
    <lineage>
        <taxon>Bacteria</taxon>
        <taxon>Bacillati</taxon>
        <taxon>Bacillota</taxon>
        <taxon>Clostridia</taxon>
        <taxon>Eubacteriales</taxon>
        <taxon>Heliobacteriaceae</taxon>
        <taxon>Heliorestis</taxon>
    </lineage>
</organism>
<dbReference type="AlphaFoldDB" id="A0A5Q2MZY4"/>
<dbReference type="OrthoDB" id="80306at2"/>
<dbReference type="GO" id="GO:0005886">
    <property type="term" value="C:plasma membrane"/>
    <property type="evidence" value="ECO:0007669"/>
    <property type="project" value="UniProtKB-SubCell"/>
</dbReference>
<proteinExistence type="inferred from homology"/>
<evidence type="ECO:0000256" key="2">
    <source>
        <dbReference type="ARBA" id="ARBA00022692"/>
    </source>
</evidence>
<evidence type="ECO:0000256" key="4">
    <source>
        <dbReference type="ARBA" id="ARBA00023136"/>
    </source>
</evidence>
<gene>
    <name evidence="6" type="ORF">FTV88_0867</name>
</gene>
<sequence>MNGGTLLLLIVILIGILARSPLTVMATVAILVLHLMGWHGWLHWAERHGVNVGLFMLTLAMLAPFATGKVGFKDVVQTFVSVPGLIAIAGGVIATNLNKHGIALLHGEPQIIVGMIVGSLLGIVFFGGIPVGPLMAGGLTALALSIYRYFLS</sequence>
<comment type="subcellular location">
    <subcellularLocation>
        <location evidence="5">Cell membrane</location>
        <topology evidence="5">Multi-pass membrane protein</topology>
    </subcellularLocation>
</comment>
<feature type="transmembrane region" description="Helical" evidence="5">
    <location>
        <begin position="48"/>
        <end position="66"/>
    </location>
</feature>
<dbReference type="EMBL" id="CP045875">
    <property type="protein sequence ID" value="QGG47023.1"/>
    <property type="molecule type" value="Genomic_DNA"/>
</dbReference>
<evidence type="ECO:0000313" key="7">
    <source>
        <dbReference type="Proteomes" id="UP000366051"/>
    </source>
</evidence>
<evidence type="ECO:0000256" key="3">
    <source>
        <dbReference type="ARBA" id="ARBA00022989"/>
    </source>
</evidence>
<dbReference type="KEGG" id="hcv:FTV88_0867"/>
<dbReference type="InterPro" id="IPR007382">
    <property type="entry name" value="UPF0756_TM"/>
</dbReference>
<evidence type="ECO:0000256" key="1">
    <source>
        <dbReference type="ARBA" id="ARBA00022475"/>
    </source>
</evidence>
<dbReference type="PANTHER" id="PTHR38452">
    <property type="entry name" value="UPF0756 MEMBRANE PROTEIN YEAL"/>
    <property type="match status" value="1"/>
</dbReference>
<accession>A0A5Q2MZY4</accession>
<keyword evidence="4 5" id="KW-0472">Membrane</keyword>
<feature type="transmembrane region" description="Helical" evidence="5">
    <location>
        <begin position="6"/>
        <end position="36"/>
    </location>
</feature>
<keyword evidence="7" id="KW-1185">Reference proteome</keyword>
<dbReference type="Pfam" id="PF04284">
    <property type="entry name" value="DUF441"/>
    <property type="match status" value="1"/>
</dbReference>
<evidence type="ECO:0000313" key="6">
    <source>
        <dbReference type="EMBL" id="QGG47023.1"/>
    </source>
</evidence>
<comment type="similarity">
    <text evidence="5">Belongs to the UPF0756 family.</text>
</comment>
<feature type="transmembrane region" description="Helical" evidence="5">
    <location>
        <begin position="109"/>
        <end position="128"/>
    </location>
</feature>
<reference evidence="7" key="1">
    <citation type="submission" date="2019-11" db="EMBL/GenBank/DDBJ databases">
        <title>Genome sequence of Heliorestis convoluta strain HH, an alkaliphilic and minimalistic phototrophic bacterium from a soda lake in Egypt.</title>
        <authorList>
            <person name="Dewey E.D."/>
            <person name="Stokes L.M."/>
            <person name="Burchell B.M."/>
            <person name="Shaffer K.N."/>
            <person name="Huntington A.M."/>
            <person name="Baker J.M."/>
            <person name="Nadendla S."/>
            <person name="Giglio M.G."/>
            <person name="Touchman J.W."/>
            <person name="Blankenship R.E."/>
            <person name="Madigan M.T."/>
            <person name="Sattley W.M."/>
        </authorList>
    </citation>
    <scope>NUCLEOTIDE SEQUENCE [LARGE SCALE GENOMIC DNA]</scope>
    <source>
        <strain evidence="7">HH</strain>
    </source>
</reference>
<protein>
    <recommendedName>
        <fullName evidence="5">UPF0756 membrane protein FTV88_0867</fullName>
    </recommendedName>
</protein>
<keyword evidence="1 5" id="KW-1003">Cell membrane</keyword>
<dbReference type="HAMAP" id="MF_01874">
    <property type="entry name" value="UPF0756"/>
    <property type="match status" value="1"/>
</dbReference>
<evidence type="ECO:0000256" key="5">
    <source>
        <dbReference type="HAMAP-Rule" id="MF_01874"/>
    </source>
</evidence>
<dbReference type="Proteomes" id="UP000366051">
    <property type="component" value="Chromosome"/>
</dbReference>
<keyword evidence="3 5" id="KW-1133">Transmembrane helix</keyword>
<dbReference type="RefSeq" id="WP_153724490.1">
    <property type="nucleotide sequence ID" value="NZ_CP045875.1"/>
</dbReference>
<keyword evidence="2 5" id="KW-0812">Transmembrane</keyword>
<dbReference type="PANTHER" id="PTHR38452:SF1">
    <property type="entry name" value="UPF0756 MEMBRANE PROTEIN YEAL"/>
    <property type="match status" value="1"/>
</dbReference>
<name>A0A5Q2MZY4_9FIRM</name>
<feature type="transmembrane region" description="Helical" evidence="5">
    <location>
        <begin position="78"/>
        <end position="97"/>
    </location>
</feature>